<gene>
    <name evidence="1" type="ORF">FC48_GL000536</name>
</gene>
<dbReference type="EMBL" id="AYYN01000013">
    <property type="protein sequence ID" value="KRM77880.1"/>
    <property type="molecule type" value="Genomic_DNA"/>
</dbReference>
<dbReference type="Proteomes" id="UP000051612">
    <property type="component" value="Unassembled WGS sequence"/>
</dbReference>
<proteinExistence type="predicted"/>
<dbReference type="RefSeq" id="WP_056958083.1">
    <property type="nucleotide sequence ID" value="NZ_AYYN01000013.1"/>
</dbReference>
<reference evidence="1 2" key="1">
    <citation type="journal article" date="2015" name="Genome Announc.">
        <title>Expanding the biotechnology potential of lactobacilli through comparative genomics of 213 strains and associated genera.</title>
        <authorList>
            <person name="Sun Z."/>
            <person name="Harris H.M."/>
            <person name="McCann A."/>
            <person name="Guo C."/>
            <person name="Argimon S."/>
            <person name="Zhang W."/>
            <person name="Yang X."/>
            <person name="Jeffery I.B."/>
            <person name="Cooney J.C."/>
            <person name="Kagawa T.F."/>
            <person name="Liu W."/>
            <person name="Song Y."/>
            <person name="Salvetti E."/>
            <person name="Wrobel A."/>
            <person name="Rasinkangas P."/>
            <person name="Parkhill J."/>
            <person name="Rea M.C."/>
            <person name="O'Sullivan O."/>
            <person name="Ritari J."/>
            <person name="Douillard F.P."/>
            <person name="Paul Ross R."/>
            <person name="Yang R."/>
            <person name="Briner A.E."/>
            <person name="Felis G.E."/>
            <person name="de Vos W.M."/>
            <person name="Barrangou R."/>
            <person name="Klaenhammer T.R."/>
            <person name="Caufield P.W."/>
            <person name="Cui Y."/>
            <person name="Zhang H."/>
            <person name="O'Toole P.W."/>
        </authorList>
    </citation>
    <scope>NUCLEOTIDE SEQUENCE [LARGE SCALE GENOMIC DNA]</scope>
    <source>
        <strain evidence="1 2">DSM 20452</strain>
    </source>
</reference>
<name>A0A0R2BET5_9LACO</name>
<organism evidence="1 2">
    <name type="scientific">Ligilactobacillus murinus DSM 20452 = NBRC 14221</name>
    <dbReference type="NCBI Taxonomy" id="1423772"/>
    <lineage>
        <taxon>Bacteria</taxon>
        <taxon>Bacillati</taxon>
        <taxon>Bacillota</taxon>
        <taxon>Bacilli</taxon>
        <taxon>Lactobacillales</taxon>
        <taxon>Lactobacillaceae</taxon>
        <taxon>Ligilactobacillus</taxon>
    </lineage>
</organism>
<dbReference type="AlphaFoldDB" id="A0A0R2BET5"/>
<protein>
    <submittedName>
        <fullName evidence="1">Uncharacterized protein</fullName>
    </submittedName>
</protein>
<evidence type="ECO:0000313" key="2">
    <source>
        <dbReference type="Proteomes" id="UP000051612"/>
    </source>
</evidence>
<sequence length="79" mass="8874">MQYTNETEINKLDELQIRARTVNELLKAYVSENGEMKPADKLYLVTTVLPLITDSLDFICDGMAGVSNSLAQNQQEAHE</sequence>
<comment type="caution">
    <text evidence="1">The sequence shown here is derived from an EMBL/GenBank/DDBJ whole genome shotgun (WGS) entry which is preliminary data.</text>
</comment>
<evidence type="ECO:0000313" key="1">
    <source>
        <dbReference type="EMBL" id="KRM77880.1"/>
    </source>
</evidence>
<dbReference type="PATRIC" id="fig|1423772.3.peg.582"/>
<accession>A0A0R2BET5</accession>